<evidence type="ECO:0000313" key="2">
    <source>
        <dbReference type="EMBL" id="UYW01559.1"/>
    </source>
</evidence>
<feature type="coiled-coil region" evidence="1">
    <location>
        <begin position="15"/>
        <end position="56"/>
    </location>
</feature>
<keyword evidence="3" id="KW-1185">Reference proteome</keyword>
<dbReference type="RefSeq" id="WP_264434034.1">
    <property type="nucleotide sequence ID" value="NZ_CP081495.1"/>
</dbReference>
<evidence type="ECO:0000313" key="3">
    <source>
        <dbReference type="Proteomes" id="UP001163328"/>
    </source>
</evidence>
<dbReference type="Proteomes" id="UP001163328">
    <property type="component" value="Chromosome"/>
</dbReference>
<sequence length="96" mass="11103">MSELSEVTVAVQYKLNLLLRKMKALEEINESLLAEIQQSEDEVLRQIEVIENLQKQNESLRIANSLLGSADFKRETKLKINSIIKEIDYCIEHLSE</sequence>
<organism evidence="2 3">
    <name type="scientific">Flavobacterium agricola</name>
    <dbReference type="NCBI Taxonomy" id="2870839"/>
    <lineage>
        <taxon>Bacteria</taxon>
        <taxon>Pseudomonadati</taxon>
        <taxon>Bacteroidota</taxon>
        <taxon>Flavobacteriia</taxon>
        <taxon>Flavobacteriales</taxon>
        <taxon>Flavobacteriaceae</taxon>
        <taxon>Flavobacterium</taxon>
    </lineage>
</organism>
<protein>
    <submittedName>
        <fullName evidence="2">Uncharacterized protein</fullName>
    </submittedName>
</protein>
<name>A0ABY6LZ97_9FLAO</name>
<keyword evidence="1" id="KW-0175">Coiled coil</keyword>
<gene>
    <name evidence="2" type="ORF">K5I29_01120</name>
</gene>
<proteinExistence type="predicted"/>
<dbReference type="EMBL" id="CP081495">
    <property type="protein sequence ID" value="UYW01559.1"/>
    <property type="molecule type" value="Genomic_DNA"/>
</dbReference>
<accession>A0ABY6LZ97</accession>
<reference evidence="2" key="1">
    <citation type="submission" date="2021-08" db="EMBL/GenBank/DDBJ databases">
        <title>Flavobacterium sp. strain CC-SYL302.</title>
        <authorList>
            <person name="Lin S.-Y."/>
            <person name="Lee T.-H."/>
            <person name="Young C.-C."/>
        </authorList>
    </citation>
    <scope>NUCLEOTIDE SEQUENCE</scope>
    <source>
        <strain evidence="2">CC-SYL302</strain>
    </source>
</reference>
<evidence type="ECO:0000256" key="1">
    <source>
        <dbReference type="SAM" id="Coils"/>
    </source>
</evidence>